<keyword evidence="1" id="KW-0472">Membrane</keyword>
<feature type="transmembrane region" description="Helical" evidence="1">
    <location>
        <begin position="43"/>
        <end position="63"/>
    </location>
</feature>
<protein>
    <submittedName>
        <fullName evidence="2">Uncharacterized protein</fullName>
    </submittedName>
</protein>
<sequence length="71" mass="7665">MTKEENTKEDFCGACIAAPLAMVGLGAAATNADLKSKKKWKKWVFIIGITVSVISIAVGIWFLTTCKTCKI</sequence>
<evidence type="ECO:0000256" key="1">
    <source>
        <dbReference type="SAM" id="Phobius"/>
    </source>
</evidence>
<proteinExistence type="predicted"/>
<dbReference type="AlphaFoldDB" id="A0A6C0J1G6"/>
<name>A0A6C0J1G6_9ZZZZ</name>
<evidence type="ECO:0000313" key="2">
    <source>
        <dbReference type="EMBL" id="QHT98620.1"/>
    </source>
</evidence>
<organism evidence="2">
    <name type="scientific">viral metagenome</name>
    <dbReference type="NCBI Taxonomy" id="1070528"/>
    <lineage>
        <taxon>unclassified sequences</taxon>
        <taxon>metagenomes</taxon>
        <taxon>organismal metagenomes</taxon>
    </lineage>
</organism>
<keyword evidence="1" id="KW-0812">Transmembrane</keyword>
<keyword evidence="1" id="KW-1133">Transmembrane helix</keyword>
<reference evidence="2" key="1">
    <citation type="journal article" date="2020" name="Nature">
        <title>Giant virus diversity and host interactions through global metagenomics.</title>
        <authorList>
            <person name="Schulz F."/>
            <person name="Roux S."/>
            <person name="Paez-Espino D."/>
            <person name="Jungbluth S."/>
            <person name="Walsh D.A."/>
            <person name="Denef V.J."/>
            <person name="McMahon K.D."/>
            <person name="Konstantinidis K.T."/>
            <person name="Eloe-Fadrosh E.A."/>
            <person name="Kyrpides N.C."/>
            <person name="Woyke T."/>
        </authorList>
    </citation>
    <scope>NUCLEOTIDE SEQUENCE</scope>
    <source>
        <strain evidence="2">GVMAG-M-3300025676-16</strain>
    </source>
</reference>
<accession>A0A6C0J1G6</accession>
<dbReference type="EMBL" id="MN740294">
    <property type="protein sequence ID" value="QHT98620.1"/>
    <property type="molecule type" value="Genomic_DNA"/>
</dbReference>